<dbReference type="AlphaFoldDB" id="A8GMQ1"/>
<name>A8GMQ1_RICAH</name>
<evidence type="ECO:0000313" key="1">
    <source>
        <dbReference type="EMBL" id="ABV74676.1"/>
    </source>
</evidence>
<dbReference type="Proteomes" id="UP000006830">
    <property type="component" value="Chromosome"/>
</dbReference>
<proteinExistence type="predicted"/>
<dbReference type="HOGENOM" id="CLU_2864956_0_0_5"/>
<dbReference type="KEGG" id="rak:A1C_01825"/>
<reference evidence="1" key="1">
    <citation type="submission" date="2007-09" db="EMBL/GenBank/DDBJ databases">
        <title>Complete Genome Sequence of Rickettsia akari.</title>
        <authorList>
            <person name="Madan A."/>
            <person name="Fahey J."/>
            <person name="Helton E."/>
            <person name="Ketteman M."/>
            <person name="Madan A."/>
            <person name="Rodrigues S."/>
            <person name="Sanchez A."/>
            <person name="Whiting M."/>
            <person name="Dasch G."/>
            <person name="Eremeeva M."/>
        </authorList>
    </citation>
    <scope>NUCLEOTIDE SEQUENCE</scope>
    <source>
        <strain evidence="1">Hartford</strain>
    </source>
</reference>
<protein>
    <submittedName>
        <fullName evidence="1">Uncharacterized protein</fullName>
    </submittedName>
</protein>
<organism evidence="1 2">
    <name type="scientific">Rickettsia akari (strain Hartford)</name>
    <dbReference type="NCBI Taxonomy" id="293614"/>
    <lineage>
        <taxon>Bacteria</taxon>
        <taxon>Pseudomonadati</taxon>
        <taxon>Pseudomonadota</taxon>
        <taxon>Alphaproteobacteria</taxon>
        <taxon>Rickettsiales</taxon>
        <taxon>Rickettsiaceae</taxon>
        <taxon>Rickettsieae</taxon>
        <taxon>Rickettsia</taxon>
        <taxon>spotted fever group</taxon>
    </lineage>
</organism>
<keyword evidence="2" id="KW-1185">Reference proteome</keyword>
<gene>
    <name evidence="1" type="ordered locus">A1C_01825</name>
</gene>
<dbReference type="EMBL" id="CP000847">
    <property type="protein sequence ID" value="ABV74676.1"/>
    <property type="molecule type" value="Genomic_DNA"/>
</dbReference>
<dbReference type="Gene3D" id="3.40.50.150">
    <property type="entry name" value="Vaccinia Virus protein VP39"/>
    <property type="match status" value="1"/>
</dbReference>
<dbReference type="InterPro" id="IPR029063">
    <property type="entry name" value="SAM-dependent_MTases_sf"/>
</dbReference>
<accession>A8GMQ1</accession>
<evidence type="ECO:0000313" key="2">
    <source>
        <dbReference type="Proteomes" id="UP000006830"/>
    </source>
</evidence>
<sequence length="64" mass="7441">MFRTESETRTQLKKAGFQILEMIYDSQGIFPRIAARKNNNRIQTFSLNQSKAFLKKLLFASSLI</sequence>